<evidence type="ECO:0000256" key="2">
    <source>
        <dbReference type="SAM" id="SignalP"/>
    </source>
</evidence>
<dbReference type="PANTHER" id="PTHR32208">
    <property type="entry name" value="SECRETED PROTEIN-RELATED"/>
    <property type="match status" value="1"/>
</dbReference>
<dbReference type="AlphaFoldDB" id="A9RQ58"/>
<dbReference type="Gramene" id="Pp3c1_28460V3.2">
    <property type="protein sequence ID" value="Pp3c1_28460V3.2"/>
    <property type="gene ID" value="Pp3c1_28460"/>
</dbReference>
<feature type="domain" description="Galactose oxidase-like Early set" evidence="4">
    <location>
        <begin position="433"/>
        <end position="534"/>
    </location>
</feature>
<evidence type="ECO:0000256" key="1">
    <source>
        <dbReference type="ARBA" id="ARBA00022729"/>
    </source>
</evidence>
<dbReference type="Pfam" id="PF07250">
    <property type="entry name" value="Glyoxal_oxid_N"/>
    <property type="match status" value="1"/>
</dbReference>
<reference evidence="6" key="3">
    <citation type="submission" date="2020-12" db="UniProtKB">
        <authorList>
            <consortium name="EnsemblPlants"/>
        </authorList>
    </citation>
    <scope>IDENTIFICATION</scope>
</reference>
<dbReference type="RefSeq" id="XP_024385114.1">
    <property type="nucleotide sequence ID" value="XM_024529346.2"/>
</dbReference>
<dbReference type="KEGG" id="ppp:112286732"/>
<dbReference type="OrthoDB" id="2019572at2759"/>
<name>A9RQ58_PHYPA</name>
<evidence type="ECO:0008006" key="8">
    <source>
        <dbReference type="Google" id="ProtNLM"/>
    </source>
</evidence>
<sequence>MYSRNWRSRHVLQLLAALLLWAGWLQSGANGQGYWEIVKDNAGIATMHAAVTSFGNVILLDRTNVGDSQLPLNNGRCRQNEADRANKNDCTAHSAVFSPGSNNIRPLFVFTDTWCSSGQFNGDGKMVQTGGDAEGVAKIREYQPCGDDGGCDWVELDTSLQIGRWYASNQQLPDGTQIVVGGRNAFTVEYVPANGRGQTTLPLLQETNSAQNDNLYPFVHLLPNNNLFIFANKDSVLYDWQNNVVVKKLPQLAGEPRNYPSAGSSVMLPLKSDDGFKSCEVLVCGGAAEGAFSNPTALSPASNTCGRINPLGDGGWAIETMPHRRTMGDMILTPLGDVIIINGAARGSQGWGYASDPVLTPDLYSPDKAAGERFQTLAPSTIPRMYHSTSNLLPDGRILCAGSNTHQFYTFTGDFPTELRIDAYNPPYLGGTRPALEIPGAIAYGGAFTATVTYGGDFTVGIQLTMVNSPFVTHSYAQGQRLLKLAASVPVIVGGGKYTVDSTGPPDATIAPGGYYMLFAIVNGVPSWANWAKIG</sequence>
<proteinExistence type="predicted"/>
<dbReference type="HOGENOM" id="CLU_009630_0_0_1"/>
<dbReference type="InterPro" id="IPR037293">
    <property type="entry name" value="Gal_Oxidase_central_sf"/>
</dbReference>
<feature type="chain" id="PRO_5014297842" description="Galactose oxidase-like Early set domain-containing protein" evidence="2">
    <location>
        <begin position="32"/>
        <end position="535"/>
    </location>
</feature>
<evidence type="ECO:0000259" key="4">
    <source>
        <dbReference type="Pfam" id="PF09118"/>
    </source>
</evidence>
<evidence type="ECO:0000313" key="5">
    <source>
        <dbReference type="EMBL" id="PNR62873.1"/>
    </source>
</evidence>
<dbReference type="OMA" id="LYTICAC"/>
<dbReference type="Proteomes" id="UP000006727">
    <property type="component" value="Chromosome 1"/>
</dbReference>
<evidence type="ECO:0000259" key="3">
    <source>
        <dbReference type="Pfam" id="PF07250"/>
    </source>
</evidence>
<keyword evidence="1 2" id="KW-0732">Signal</keyword>
<dbReference type="InterPro" id="IPR009880">
    <property type="entry name" value="Glyoxal_oxidase_N"/>
</dbReference>
<dbReference type="CDD" id="cd02851">
    <property type="entry name" value="E_set_GO_C"/>
    <property type="match status" value="1"/>
</dbReference>
<gene>
    <name evidence="6" type="primary">LOC112286732</name>
    <name evidence="5" type="ORF">PHYPA_001297</name>
</gene>
<dbReference type="SUPFAM" id="SSF81296">
    <property type="entry name" value="E set domains"/>
    <property type="match status" value="1"/>
</dbReference>
<dbReference type="PaxDb" id="3218-PP1S21_324V6.1"/>
<dbReference type="InterPro" id="IPR015202">
    <property type="entry name" value="GO-like_E_set"/>
</dbReference>
<reference evidence="5 7" key="1">
    <citation type="journal article" date="2008" name="Science">
        <title>The Physcomitrella genome reveals evolutionary insights into the conquest of land by plants.</title>
        <authorList>
            <person name="Rensing S."/>
            <person name="Lang D."/>
            <person name="Zimmer A."/>
            <person name="Terry A."/>
            <person name="Salamov A."/>
            <person name="Shapiro H."/>
            <person name="Nishiyama T."/>
            <person name="Perroud P.-F."/>
            <person name="Lindquist E."/>
            <person name="Kamisugi Y."/>
            <person name="Tanahashi T."/>
            <person name="Sakakibara K."/>
            <person name="Fujita T."/>
            <person name="Oishi K."/>
            <person name="Shin-I T."/>
            <person name="Kuroki Y."/>
            <person name="Toyoda A."/>
            <person name="Suzuki Y."/>
            <person name="Hashimoto A."/>
            <person name="Yamaguchi K."/>
            <person name="Sugano A."/>
            <person name="Kohara Y."/>
            <person name="Fujiyama A."/>
            <person name="Anterola A."/>
            <person name="Aoki S."/>
            <person name="Ashton N."/>
            <person name="Barbazuk W.B."/>
            <person name="Barker E."/>
            <person name="Bennetzen J."/>
            <person name="Bezanilla M."/>
            <person name="Blankenship R."/>
            <person name="Cho S.H."/>
            <person name="Dutcher S."/>
            <person name="Estelle M."/>
            <person name="Fawcett J.A."/>
            <person name="Gundlach H."/>
            <person name="Hanada K."/>
            <person name="Heyl A."/>
            <person name="Hicks K.A."/>
            <person name="Hugh J."/>
            <person name="Lohr M."/>
            <person name="Mayer K."/>
            <person name="Melkozernov A."/>
            <person name="Murata T."/>
            <person name="Nelson D."/>
            <person name="Pils B."/>
            <person name="Prigge M."/>
            <person name="Reiss B."/>
            <person name="Renner T."/>
            <person name="Rombauts S."/>
            <person name="Rushton P."/>
            <person name="Sanderfoot A."/>
            <person name="Schween G."/>
            <person name="Shiu S.-H."/>
            <person name="Stueber K."/>
            <person name="Theodoulou F.L."/>
            <person name="Tu H."/>
            <person name="Van de Peer Y."/>
            <person name="Verrier P.J."/>
            <person name="Waters E."/>
            <person name="Wood A."/>
            <person name="Yang L."/>
            <person name="Cove D."/>
            <person name="Cuming A."/>
            <person name="Hasebe M."/>
            <person name="Lucas S."/>
            <person name="Mishler D.B."/>
            <person name="Reski R."/>
            <person name="Grigoriev I."/>
            <person name="Quatrano R.S."/>
            <person name="Boore J.L."/>
        </authorList>
    </citation>
    <scope>NUCLEOTIDE SEQUENCE [LARGE SCALE GENOMIC DNA]</scope>
    <source>
        <strain evidence="6 7">cv. Gransden 2004</strain>
    </source>
</reference>
<evidence type="ECO:0000313" key="6">
    <source>
        <dbReference type="EnsemblPlants" id="Pp3c1_28460V3.1"/>
    </source>
</evidence>
<organism evidence="5">
    <name type="scientific">Physcomitrium patens</name>
    <name type="common">Spreading-leaved earth moss</name>
    <name type="synonym">Physcomitrella patens</name>
    <dbReference type="NCBI Taxonomy" id="3218"/>
    <lineage>
        <taxon>Eukaryota</taxon>
        <taxon>Viridiplantae</taxon>
        <taxon>Streptophyta</taxon>
        <taxon>Embryophyta</taxon>
        <taxon>Bryophyta</taxon>
        <taxon>Bryophytina</taxon>
        <taxon>Bryopsida</taxon>
        <taxon>Funariidae</taxon>
        <taxon>Funariales</taxon>
        <taxon>Funariaceae</taxon>
        <taxon>Physcomitrium</taxon>
    </lineage>
</organism>
<dbReference type="Gramene" id="Pp3c1_28460V3.1">
    <property type="protein sequence ID" value="Pp3c1_28460V3.1"/>
    <property type="gene ID" value="Pp3c1_28460"/>
</dbReference>
<accession>A9RQ58</accession>
<evidence type="ECO:0000313" key="7">
    <source>
        <dbReference type="Proteomes" id="UP000006727"/>
    </source>
</evidence>
<dbReference type="InterPro" id="IPR013783">
    <property type="entry name" value="Ig-like_fold"/>
</dbReference>
<dbReference type="SUPFAM" id="SSF50965">
    <property type="entry name" value="Galactose oxidase, central domain"/>
    <property type="match status" value="1"/>
</dbReference>
<dbReference type="PANTHER" id="PTHR32208:SF99">
    <property type="entry name" value="GLYOXAL OR GALACTOSE OXIDASE"/>
    <property type="match status" value="1"/>
</dbReference>
<dbReference type="InterPro" id="IPR014756">
    <property type="entry name" value="Ig_E-set"/>
</dbReference>
<dbReference type="InterPro" id="IPR011043">
    <property type="entry name" value="Gal_Oxase/kelch_b-propeller"/>
</dbReference>
<dbReference type="eggNOG" id="ENOG502QPS4">
    <property type="taxonomic scope" value="Eukaryota"/>
</dbReference>
<dbReference type="EMBL" id="ABEU02000001">
    <property type="protein sequence ID" value="PNR62873.1"/>
    <property type="molecule type" value="Genomic_DNA"/>
</dbReference>
<protein>
    <recommendedName>
        <fullName evidence="8">Galactose oxidase-like Early set domain-containing protein</fullName>
    </recommendedName>
</protein>
<dbReference type="EnsemblPlants" id="Pp3c1_28460V3.1">
    <property type="protein sequence ID" value="Pp3c1_28460V3.1"/>
    <property type="gene ID" value="Pp3c1_28460"/>
</dbReference>
<reference evidence="5 7" key="2">
    <citation type="journal article" date="2018" name="Plant J.">
        <title>The Physcomitrella patens chromosome-scale assembly reveals moss genome structure and evolution.</title>
        <authorList>
            <person name="Lang D."/>
            <person name="Ullrich K.K."/>
            <person name="Murat F."/>
            <person name="Fuchs J."/>
            <person name="Jenkins J."/>
            <person name="Haas F.B."/>
            <person name="Piednoel M."/>
            <person name="Gundlach H."/>
            <person name="Van Bel M."/>
            <person name="Meyberg R."/>
            <person name="Vives C."/>
            <person name="Morata J."/>
            <person name="Symeonidi A."/>
            <person name="Hiss M."/>
            <person name="Muchero W."/>
            <person name="Kamisugi Y."/>
            <person name="Saleh O."/>
            <person name="Blanc G."/>
            <person name="Decker E.L."/>
            <person name="van Gessel N."/>
            <person name="Grimwood J."/>
            <person name="Hayes R.D."/>
            <person name="Graham S.W."/>
            <person name="Gunter L.E."/>
            <person name="McDaniel S.F."/>
            <person name="Hoernstein S.N.W."/>
            <person name="Larsson A."/>
            <person name="Li F.W."/>
            <person name="Perroud P.F."/>
            <person name="Phillips J."/>
            <person name="Ranjan P."/>
            <person name="Rokshar D.S."/>
            <person name="Rothfels C.J."/>
            <person name="Schneider L."/>
            <person name="Shu S."/>
            <person name="Stevenson D.W."/>
            <person name="Thummler F."/>
            <person name="Tillich M."/>
            <person name="Villarreal Aguilar J.C."/>
            <person name="Widiez T."/>
            <person name="Wong G.K."/>
            <person name="Wymore A."/>
            <person name="Zhang Y."/>
            <person name="Zimmer A.D."/>
            <person name="Quatrano R.S."/>
            <person name="Mayer K.F.X."/>
            <person name="Goodstein D."/>
            <person name="Casacuberta J.M."/>
            <person name="Vandepoele K."/>
            <person name="Reski R."/>
            <person name="Cuming A.C."/>
            <person name="Tuskan G.A."/>
            <person name="Maumus F."/>
            <person name="Salse J."/>
            <person name="Schmutz J."/>
            <person name="Rensing S.A."/>
        </authorList>
    </citation>
    <scope>NUCLEOTIDE SEQUENCE [LARGE SCALE GENOMIC DNA]</scope>
    <source>
        <strain evidence="6 7">cv. Gransden 2004</strain>
    </source>
</reference>
<dbReference type="GeneID" id="112286732"/>
<feature type="domain" description="Glyoxal oxidase N-terminal" evidence="3">
    <location>
        <begin position="47"/>
        <end position="428"/>
    </location>
</feature>
<dbReference type="EnsemblPlants" id="Pp3c1_28460V3.2">
    <property type="protein sequence ID" value="Pp3c1_28460V3.2"/>
    <property type="gene ID" value="Pp3c1_28460"/>
</dbReference>
<keyword evidence="7" id="KW-1185">Reference proteome</keyword>
<dbReference type="Pfam" id="PF09118">
    <property type="entry name" value="GO-like_E_set"/>
    <property type="match status" value="1"/>
</dbReference>
<feature type="signal peptide" evidence="2">
    <location>
        <begin position="1"/>
        <end position="31"/>
    </location>
</feature>
<dbReference type="STRING" id="3218.A9RQ58"/>
<dbReference type="Gene3D" id="2.60.40.10">
    <property type="entry name" value="Immunoglobulins"/>
    <property type="match status" value="1"/>
</dbReference>
<dbReference type="Gene3D" id="2.130.10.80">
    <property type="entry name" value="Galactose oxidase/kelch, beta-propeller"/>
    <property type="match status" value="1"/>
</dbReference>